<dbReference type="RefSeq" id="WP_244444523.1">
    <property type="nucleotide sequence ID" value="NZ_JMQM01000001.1"/>
</dbReference>
<evidence type="ECO:0000256" key="11">
    <source>
        <dbReference type="ARBA" id="ARBA00022692"/>
    </source>
</evidence>
<protein>
    <recommendedName>
        <fullName evidence="7 18">Phosphatidate cytidylyltransferase</fullName>
        <ecNumber evidence="6 18">2.7.7.41</ecNumber>
    </recommendedName>
</protein>
<evidence type="ECO:0000256" key="14">
    <source>
        <dbReference type="ARBA" id="ARBA00023098"/>
    </source>
</evidence>
<evidence type="ECO:0000256" key="15">
    <source>
        <dbReference type="ARBA" id="ARBA00023136"/>
    </source>
</evidence>
<comment type="pathway">
    <text evidence="4">Lipid metabolism.</text>
</comment>
<keyword evidence="8" id="KW-1003">Cell membrane</keyword>
<sequence length="285" mass="29413">MTSEPAAQPMAKPKSDLRVRALSALVMAVIVLFATFLGGVTYRLFAVLLALLVYYEWTGMKPTLPRDNRLIGWGALVASLAPLVIGLPDWVVVIGIALASLLVGLHAMGSNVRFWNAYGVAYAALPALAIATLRNDTMDGLIIVLYLYAVVWATDIVAYFVGRAIGGPKLAPSISPGKTWSGAVGGTVGAAVAGVALIQVMGISGSALIFAAILAVALSIMSQAGDLFESALKRRTGVKDSGRLIPGHGGVMDRVDGLIAAALLLYAALALAGFAGTLPDGLLGQ</sequence>
<dbReference type="UniPathway" id="UPA00557">
    <property type="reaction ID" value="UER00614"/>
</dbReference>
<dbReference type="PROSITE" id="PS01315">
    <property type="entry name" value="CDS"/>
    <property type="match status" value="1"/>
</dbReference>
<evidence type="ECO:0000313" key="20">
    <source>
        <dbReference type="EMBL" id="KFB10187.1"/>
    </source>
</evidence>
<dbReference type="Proteomes" id="UP000053675">
    <property type="component" value="Unassembled WGS sequence"/>
</dbReference>
<name>A0A084UB51_9HYPH</name>
<comment type="similarity">
    <text evidence="5 18">Belongs to the CDS family.</text>
</comment>
<evidence type="ECO:0000256" key="17">
    <source>
        <dbReference type="ARBA" id="ARBA00023264"/>
    </source>
</evidence>
<feature type="transmembrane region" description="Helical" evidence="19">
    <location>
        <begin position="258"/>
        <end position="278"/>
    </location>
</feature>
<dbReference type="PANTHER" id="PTHR46382">
    <property type="entry name" value="PHOSPHATIDATE CYTIDYLYLTRANSFERASE"/>
    <property type="match status" value="1"/>
</dbReference>
<evidence type="ECO:0000256" key="1">
    <source>
        <dbReference type="ARBA" id="ARBA00001698"/>
    </source>
</evidence>
<comment type="caution">
    <text evidence="20">The sequence shown here is derived from an EMBL/GenBank/DDBJ whole genome shotgun (WGS) entry which is preliminary data.</text>
</comment>
<evidence type="ECO:0000256" key="16">
    <source>
        <dbReference type="ARBA" id="ARBA00023209"/>
    </source>
</evidence>
<evidence type="ECO:0000256" key="10">
    <source>
        <dbReference type="ARBA" id="ARBA00022679"/>
    </source>
</evidence>
<keyword evidence="15 19" id="KW-0472">Membrane</keyword>
<dbReference type="AlphaFoldDB" id="A0A084UB51"/>
<feature type="transmembrane region" description="Helical" evidence="19">
    <location>
        <begin position="115"/>
        <end position="134"/>
    </location>
</feature>
<accession>A0A084UB51</accession>
<feature type="transmembrane region" description="Helical" evidence="19">
    <location>
        <begin position="207"/>
        <end position="225"/>
    </location>
</feature>
<keyword evidence="13 19" id="KW-1133">Transmembrane helix</keyword>
<evidence type="ECO:0000256" key="8">
    <source>
        <dbReference type="ARBA" id="ARBA00022475"/>
    </source>
</evidence>
<evidence type="ECO:0000256" key="3">
    <source>
        <dbReference type="ARBA" id="ARBA00005119"/>
    </source>
</evidence>
<dbReference type="PATRIC" id="fig|472175.3.peg.1226"/>
<dbReference type="GO" id="GO:0004605">
    <property type="term" value="F:phosphatidate cytidylyltransferase activity"/>
    <property type="evidence" value="ECO:0007669"/>
    <property type="project" value="UniProtKB-EC"/>
</dbReference>
<evidence type="ECO:0000313" key="21">
    <source>
        <dbReference type="Proteomes" id="UP000053675"/>
    </source>
</evidence>
<keyword evidence="17" id="KW-1208">Phospholipid metabolism</keyword>
<dbReference type="EMBL" id="JMQM01000001">
    <property type="protein sequence ID" value="KFB10187.1"/>
    <property type="molecule type" value="Genomic_DNA"/>
</dbReference>
<keyword evidence="9" id="KW-0444">Lipid biosynthesis</keyword>
<evidence type="ECO:0000256" key="4">
    <source>
        <dbReference type="ARBA" id="ARBA00005189"/>
    </source>
</evidence>
<dbReference type="InterPro" id="IPR000374">
    <property type="entry name" value="PC_trans"/>
</dbReference>
<keyword evidence="10 18" id="KW-0808">Transferase</keyword>
<evidence type="ECO:0000256" key="5">
    <source>
        <dbReference type="ARBA" id="ARBA00010185"/>
    </source>
</evidence>
<comment type="catalytic activity">
    <reaction evidence="1 18">
        <text>a 1,2-diacyl-sn-glycero-3-phosphate + CTP + H(+) = a CDP-1,2-diacyl-sn-glycerol + diphosphate</text>
        <dbReference type="Rhea" id="RHEA:16229"/>
        <dbReference type="ChEBI" id="CHEBI:15378"/>
        <dbReference type="ChEBI" id="CHEBI:33019"/>
        <dbReference type="ChEBI" id="CHEBI:37563"/>
        <dbReference type="ChEBI" id="CHEBI:58332"/>
        <dbReference type="ChEBI" id="CHEBI:58608"/>
        <dbReference type="EC" id="2.7.7.41"/>
    </reaction>
</comment>
<keyword evidence="21" id="KW-1185">Reference proteome</keyword>
<comment type="subcellular location">
    <subcellularLocation>
        <location evidence="2">Cell membrane</location>
        <topology evidence="2">Multi-pass membrane protein</topology>
    </subcellularLocation>
</comment>
<evidence type="ECO:0000256" key="6">
    <source>
        <dbReference type="ARBA" id="ARBA00012487"/>
    </source>
</evidence>
<evidence type="ECO:0000256" key="2">
    <source>
        <dbReference type="ARBA" id="ARBA00004651"/>
    </source>
</evidence>
<feature type="transmembrane region" description="Helical" evidence="19">
    <location>
        <begin position="140"/>
        <end position="161"/>
    </location>
</feature>
<dbReference type="eggNOG" id="COG0575">
    <property type="taxonomic scope" value="Bacteria"/>
</dbReference>
<comment type="pathway">
    <text evidence="3 18">Phospholipid metabolism; CDP-diacylglycerol biosynthesis; CDP-diacylglycerol from sn-glycerol 3-phosphate: step 3/3.</text>
</comment>
<keyword evidence="16" id="KW-0594">Phospholipid biosynthesis</keyword>
<dbReference type="EC" id="2.7.7.41" evidence="6 18"/>
<dbReference type="Pfam" id="PF01148">
    <property type="entry name" value="CTP_transf_1"/>
    <property type="match status" value="1"/>
</dbReference>
<evidence type="ECO:0000256" key="9">
    <source>
        <dbReference type="ARBA" id="ARBA00022516"/>
    </source>
</evidence>
<evidence type="ECO:0000256" key="13">
    <source>
        <dbReference type="ARBA" id="ARBA00022989"/>
    </source>
</evidence>
<evidence type="ECO:0000256" key="12">
    <source>
        <dbReference type="ARBA" id="ARBA00022695"/>
    </source>
</evidence>
<dbReference type="STRING" id="472175.EL18_01217"/>
<dbReference type="GO" id="GO:0005886">
    <property type="term" value="C:plasma membrane"/>
    <property type="evidence" value="ECO:0007669"/>
    <property type="project" value="UniProtKB-SubCell"/>
</dbReference>
<dbReference type="PANTHER" id="PTHR46382:SF1">
    <property type="entry name" value="PHOSPHATIDATE CYTIDYLYLTRANSFERASE"/>
    <property type="match status" value="1"/>
</dbReference>
<keyword evidence="14" id="KW-0443">Lipid metabolism</keyword>
<feature type="transmembrane region" description="Helical" evidence="19">
    <location>
        <begin position="21"/>
        <end position="54"/>
    </location>
</feature>
<evidence type="ECO:0000256" key="7">
    <source>
        <dbReference type="ARBA" id="ARBA00019373"/>
    </source>
</evidence>
<evidence type="ECO:0000256" key="18">
    <source>
        <dbReference type="RuleBase" id="RU003938"/>
    </source>
</evidence>
<keyword evidence="12 18" id="KW-0548">Nucleotidyltransferase</keyword>
<organism evidence="20 21">
    <name type="scientific">Nitratireductor basaltis</name>
    <dbReference type="NCBI Taxonomy" id="472175"/>
    <lineage>
        <taxon>Bacteria</taxon>
        <taxon>Pseudomonadati</taxon>
        <taxon>Pseudomonadota</taxon>
        <taxon>Alphaproteobacteria</taxon>
        <taxon>Hyphomicrobiales</taxon>
        <taxon>Phyllobacteriaceae</taxon>
        <taxon>Nitratireductor</taxon>
    </lineage>
</organism>
<evidence type="ECO:0000256" key="19">
    <source>
        <dbReference type="SAM" id="Phobius"/>
    </source>
</evidence>
<reference evidence="20 21" key="1">
    <citation type="submission" date="2014-05" db="EMBL/GenBank/DDBJ databases">
        <title>Draft Genome Sequence of Nitratireductor basaltis Strain UMTGB225, A Marine Bacterium Isolated from Green Barrel Tunicate.</title>
        <authorList>
            <person name="Gan H.Y."/>
        </authorList>
    </citation>
    <scope>NUCLEOTIDE SEQUENCE [LARGE SCALE GENOMIC DNA]</scope>
    <source>
        <strain evidence="20 21">UMTGB225</strain>
    </source>
</reference>
<dbReference type="GO" id="GO:0016024">
    <property type="term" value="P:CDP-diacylglycerol biosynthetic process"/>
    <property type="evidence" value="ECO:0007669"/>
    <property type="project" value="UniProtKB-UniPathway"/>
</dbReference>
<gene>
    <name evidence="20" type="ORF">EL18_01217</name>
</gene>
<feature type="transmembrane region" description="Helical" evidence="19">
    <location>
        <begin position="74"/>
        <end position="103"/>
    </location>
</feature>
<proteinExistence type="inferred from homology"/>
<keyword evidence="11 18" id="KW-0812">Transmembrane</keyword>